<evidence type="ECO:0000256" key="12">
    <source>
        <dbReference type="SAM" id="SignalP"/>
    </source>
</evidence>
<keyword evidence="7 11" id="KW-0798">TonB box</keyword>
<dbReference type="CDD" id="cd01347">
    <property type="entry name" value="ligand_gated_channel"/>
    <property type="match status" value="1"/>
</dbReference>
<feature type="signal peptide" evidence="12">
    <location>
        <begin position="1"/>
        <end position="22"/>
    </location>
</feature>
<dbReference type="Gene3D" id="2.40.170.20">
    <property type="entry name" value="TonB-dependent receptor, beta-barrel domain"/>
    <property type="match status" value="1"/>
</dbReference>
<reference evidence="15 16" key="1">
    <citation type="journal article" date="2011" name="Int. J. Syst. Evol. Microbiol.">
        <title>Zhongshania antarctica gen. nov., sp. nov. and Zhongshania guokunii sp. nov., gammaproteobacteria respectively isolated from coastal attached (fast) ice and surface seawater of the Antarctic.</title>
        <authorList>
            <person name="Li H.J."/>
            <person name="Zhang X.Y."/>
            <person name="Chen C.X."/>
            <person name="Zhang Y.J."/>
            <person name="Gao Z.M."/>
            <person name="Yu Y."/>
            <person name="Chen X.L."/>
            <person name="Chen B."/>
            <person name="Zhang Y.Z."/>
        </authorList>
    </citation>
    <scope>NUCLEOTIDE SEQUENCE [LARGE SCALE GENOMIC DNA]</scope>
    <source>
        <strain evidence="15 16">R06B22</strain>
    </source>
</reference>
<evidence type="ECO:0000256" key="4">
    <source>
        <dbReference type="ARBA" id="ARBA00022692"/>
    </source>
</evidence>
<dbReference type="Pfam" id="PF07715">
    <property type="entry name" value="Plug"/>
    <property type="match status" value="1"/>
</dbReference>
<gene>
    <name evidence="15" type="ORF">AB4875_16905</name>
</gene>
<evidence type="ECO:0000256" key="3">
    <source>
        <dbReference type="ARBA" id="ARBA00022452"/>
    </source>
</evidence>
<evidence type="ECO:0000256" key="7">
    <source>
        <dbReference type="ARBA" id="ARBA00023077"/>
    </source>
</evidence>
<dbReference type="PANTHER" id="PTHR30069:SF53">
    <property type="entry name" value="COLICIN I RECEPTOR-RELATED"/>
    <property type="match status" value="1"/>
</dbReference>
<evidence type="ECO:0000259" key="14">
    <source>
        <dbReference type="Pfam" id="PF07715"/>
    </source>
</evidence>
<dbReference type="SUPFAM" id="SSF56935">
    <property type="entry name" value="Porins"/>
    <property type="match status" value="1"/>
</dbReference>
<evidence type="ECO:0000256" key="6">
    <source>
        <dbReference type="ARBA" id="ARBA00023065"/>
    </source>
</evidence>
<keyword evidence="5 12" id="KW-0732">Signal</keyword>
<name>A0ABV3TZW9_9GAMM</name>
<dbReference type="PROSITE" id="PS52016">
    <property type="entry name" value="TONB_DEPENDENT_REC_3"/>
    <property type="match status" value="1"/>
</dbReference>
<comment type="subcellular location">
    <subcellularLocation>
        <location evidence="1 10">Cell outer membrane</location>
        <topology evidence="1 10">Multi-pass membrane protein</topology>
    </subcellularLocation>
</comment>
<dbReference type="RefSeq" id="WP_368377289.1">
    <property type="nucleotide sequence ID" value="NZ_JBFRYB010000002.1"/>
</dbReference>
<evidence type="ECO:0000256" key="2">
    <source>
        <dbReference type="ARBA" id="ARBA00022448"/>
    </source>
</evidence>
<feature type="chain" id="PRO_5046278564" evidence="12">
    <location>
        <begin position="23"/>
        <end position="624"/>
    </location>
</feature>
<feature type="domain" description="TonB-dependent receptor plug" evidence="14">
    <location>
        <begin position="43"/>
        <end position="148"/>
    </location>
</feature>
<dbReference type="InterPro" id="IPR012910">
    <property type="entry name" value="Plug_dom"/>
</dbReference>
<dbReference type="EMBL" id="JBFRYB010000002">
    <property type="protein sequence ID" value="MEX1667178.1"/>
    <property type="molecule type" value="Genomic_DNA"/>
</dbReference>
<evidence type="ECO:0000256" key="11">
    <source>
        <dbReference type="RuleBase" id="RU003357"/>
    </source>
</evidence>
<organism evidence="15 16">
    <name type="scientific">Zhongshania arctica</name>
    <dbReference type="NCBI Taxonomy" id="3238302"/>
    <lineage>
        <taxon>Bacteria</taxon>
        <taxon>Pseudomonadati</taxon>
        <taxon>Pseudomonadota</taxon>
        <taxon>Gammaproteobacteria</taxon>
        <taxon>Cellvibrionales</taxon>
        <taxon>Spongiibacteraceae</taxon>
        <taxon>Zhongshania</taxon>
    </lineage>
</organism>
<evidence type="ECO:0000256" key="1">
    <source>
        <dbReference type="ARBA" id="ARBA00004571"/>
    </source>
</evidence>
<comment type="caution">
    <text evidence="15">The sequence shown here is derived from an EMBL/GenBank/DDBJ whole genome shotgun (WGS) entry which is preliminary data.</text>
</comment>
<dbReference type="Proteomes" id="UP001557484">
    <property type="component" value="Unassembled WGS sequence"/>
</dbReference>
<keyword evidence="6" id="KW-0406">Ion transport</keyword>
<keyword evidence="3 10" id="KW-1134">Transmembrane beta strand</keyword>
<dbReference type="InterPro" id="IPR000531">
    <property type="entry name" value="Beta-barrel_TonB"/>
</dbReference>
<dbReference type="PANTHER" id="PTHR30069">
    <property type="entry name" value="TONB-DEPENDENT OUTER MEMBRANE RECEPTOR"/>
    <property type="match status" value="1"/>
</dbReference>
<evidence type="ECO:0000256" key="8">
    <source>
        <dbReference type="ARBA" id="ARBA00023136"/>
    </source>
</evidence>
<comment type="similarity">
    <text evidence="10 11">Belongs to the TonB-dependent receptor family.</text>
</comment>
<protein>
    <submittedName>
        <fullName evidence="15">TonB-dependent receptor</fullName>
    </submittedName>
</protein>
<evidence type="ECO:0000313" key="15">
    <source>
        <dbReference type="EMBL" id="MEX1667178.1"/>
    </source>
</evidence>
<keyword evidence="4 10" id="KW-0812">Transmembrane</keyword>
<evidence type="ECO:0000256" key="9">
    <source>
        <dbReference type="ARBA" id="ARBA00023237"/>
    </source>
</evidence>
<evidence type="ECO:0000259" key="13">
    <source>
        <dbReference type="Pfam" id="PF00593"/>
    </source>
</evidence>
<evidence type="ECO:0000256" key="10">
    <source>
        <dbReference type="PROSITE-ProRule" id="PRU01360"/>
    </source>
</evidence>
<keyword evidence="9 10" id="KW-0998">Cell outer membrane</keyword>
<accession>A0ABV3TZW9</accession>
<keyword evidence="2 10" id="KW-0813">Transport</keyword>
<dbReference type="Pfam" id="PF00593">
    <property type="entry name" value="TonB_dep_Rec_b-barrel"/>
    <property type="match status" value="1"/>
</dbReference>
<feature type="domain" description="TonB-dependent receptor-like beta-barrel" evidence="13">
    <location>
        <begin position="249"/>
        <end position="592"/>
    </location>
</feature>
<evidence type="ECO:0000256" key="5">
    <source>
        <dbReference type="ARBA" id="ARBA00022729"/>
    </source>
</evidence>
<dbReference type="InterPro" id="IPR036942">
    <property type="entry name" value="Beta-barrel_TonB_sf"/>
</dbReference>
<keyword evidence="15" id="KW-0675">Receptor</keyword>
<dbReference type="InterPro" id="IPR039426">
    <property type="entry name" value="TonB-dep_rcpt-like"/>
</dbReference>
<proteinExistence type="inferred from homology"/>
<keyword evidence="8 10" id="KW-0472">Membrane</keyword>
<sequence>MNKMTLAAVGSIFTFATSPLFAADESHIETTVVTATRTEQSVADILAPVTVFERADIERIQPADLQELLSRAVGVSFVRNGGRSAATSLFLRGNQSNHTLVMIDGVRIGSATLGSPSLTNLPPELIERVEIVRGSRSSLYGSEAIGGVINIITRKYHDSEGLQPMLQVGAGTQGTRKIVAAVSGGNEQTQANISVLSEETDGVDNTSSKAGVSGDKDGFEQTAINVSVSHKISDRAKIFAFYQTSQTESDYDGSCYDSAFTAFECSPYTEGEVSVANIRGQFRPLSNWLLTLSAGESADKSTIDYRYIDPAASGISGDTFDTKRRIYNLQNDLMLGAHHVITVGAERTLDHVESNLSYGEVSRGNKAGYIQWQGDYGVVDTLIGFRKDDNDQFGKNETKNLSMGFDISAEIKIIGSYGEGYNAPTFNDLYYPFYGVPTLNPETSENIELELRGNQRWGSWAISRFENDVDKLIQYNPATFGPDQIEGAEIKGWEFSVSSTIQHWSIDANVTLLDATDANTGLELRRRADKQANLDVAREWQHWGVSGSLRLVSSRYEDTANTDELSGYGLVDSTVLYRVNEQVKLQLALKNIFDKEYVSARSFSFGDYVSIGREAMFSITYTPK</sequence>
<keyword evidence="16" id="KW-1185">Reference proteome</keyword>
<dbReference type="InterPro" id="IPR037066">
    <property type="entry name" value="Plug_dom_sf"/>
</dbReference>
<evidence type="ECO:0000313" key="16">
    <source>
        <dbReference type="Proteomes" id="UP001557484"/>
    </source>
</evidence>
<dbReference type="Gene3D" id="2.170.130.10">
    <property type="entry name" value="TonB-dependent receptor, plug domain"/>
    <property type="match status" value="1"/>
</dbReference>